<gene>
    <name evidence="4" type="ORF">EII40_02295</name>
</gene>
<evidence type="ECO:0000256" key="1">
    <source>
        <dbReference type="ARBA" id="ARBA00022737"/>
    </source>
</evidence>
<dbReference type="EMBL" id="RQYS01000007">
    <property type="protein sequence ID" value="RRD62656.1"/>
    <property type="molecule type" value="Genomic_DNA"/>
</dbReference>
<name>A0A3P1XXH5_TANFO</name>
<dbReference type="PANTHER" id="PTHR44943:SF4">
    <property type="entry name" value="TPR REPEAT-CONTAINING PROTEIN MJ0798"/>
    <property type="match status" value="1"/>
</dbReference>
<proteinExistence type="predicted"/>
<keyword evidence="2 3" id="KW-0802">TPR repeat</keyword>
<reference evidence="4 5" key="1">
    <citation type="submission" date="2018-11" db="EMBL/GenBank/DDBJ databases">
        <title>Genomes From Bacteria Associated with the Canine Oral Cavity: a Test Case for Automated Genome-Based Taxonomic Assignment.</title>
        <authorList>
            <person name="Coil D.A."/>
            <person name="Jospin G."/>
            <person name="Darling A.E."/>
            <person name="Wallis C."/>
            <person name="Davis I.J."/>
            <person name="Harris S."/>
            <person name="Eisen J.A."/>
            <person name="Holcombe L.J."/>
            <person name="O'Flynn C."/>
        </authorList>
    </citation>
    <scope>NUCLEOTIDE SEQUENCE [LARGE SCALE GENOMIC DNA]</scope>
    <source>
        <strain evidence="4 5">OH2617_COT-023</strain>
    </source>
</reference>
<dbReference type="SMART" id="SM00028">
    <property type="entry name" value="TPR"/>
    <property type="match status" value="5"/>
</dbReference>
<dbReference type="InterPro" id="IPR011990">
    <property type="entry name" value="TPR-like_helical_dom_sf"/>
</dbReference>
<accession>A0A3P1XXH5</accession>
<dbReference type="Proteomes" id="UP000278609">
    <property type="component" value="Unassembled WGS sequence"/>
</dbReference>
<dbReference type="SUPFAM" id="SSF48452">
    <property type="entry name" value="TPR-like"/>
    <property type="match status" value="1"/>
</dbReference>
<evidence type="ECO:0000256" key="2">
    <source>
        <dbReference type="ARBA" id="ARBA00022803"/>
    </source>
</evidence>
<protein>
    <submittedName>
        <fullName evidence="4">Tetratricopeptide repeat protein</fullName>
    </submittedName>
</protein>
<evidence type="ECO:0000313" key="5">
    <source>
        <dbReference type="Proteomes" id="UP000278609"/>
    </source>
</evidence>
<dbReference type="PROSITE" id="PS50005">
    <property type="entry name" value="TPR"/>
    <property type="match status" value="1"/>
</dbReference>
<keyword evidence="1" id="KW-0677">Repeat</keyword>
<dbReference type="InterPro" id="IPR051685">
    <property type="entry name" value="Ycf3/AcsC/BcsC/TPR_MFPF"/>
</dbReference>
<organism evidence="4 5">
    <name type="scientific">Tannerella forsythia</name>
    <name type="common">Bacteroides forsythus</name>
    <dbReference type="NCBI Taxonomy" id="28112"/>
    <lineage>
        <taxon>Bacteria</taxon>
        <taxon>Pseudomonadati</taxon>
        <taxon>Bacteroidota</taxon>
        <taxon>Bacteroidia</taxon>
        <taxon>Bacteroidales</taxon>
        <taxon>Tannerellaceae</taxon>
        <taxon>Tannerella</taxon>
    </lineage>
</organism>
<evidence type="ECO:0000313" key="4">
    <source>
        <dbReference type="EMBL" id="RRD62656.1"/>
    </source>
</evidence>
<dbReference type="PANTHER" id="PTHR44943">
    <property type="entry name" value="CELLULOSE SYNTHASE OPERON PROTEIN C"/>
    <property type="match status" value="1"/>
</dbReference>
<evidence type="ECO:0000256" key="3">
    <source>
        <dbReference type="PROSITE-ProRule" id="PRU00339"/>
    </source>
</evidence>
<dbReference type="AlphaFoldDB" id="A0A3P1XXH5"/>
<dbReference type="Pfam" id="PF13181">
    <property type="entry name" value="TPR_8"/>
    <property type="match status" value="1"/>
</dbReference>
<sequence>MTIQEIQTACARTTEALDRGALKTAFDTLQGLIAGSQTYTYQNKLDELQETYQYMLRYYIEGSGDPMQEQIYAGIRTQTYELTDRLRHELLADISPATYYAVRRTLMLQPVETGTLLKQTPLYAEAGETEAYEASVNRLFGHLWTTAFLSQEIVVAVREALADAHYPSAAGSQIVSALWLGLQETFDKEKLLLLFDAASSTSDETIRIRALIAICLTLYTYRRRIAFYPEMERRLGLLAEAPDFKRLLLTIILRFILARETEKVSHKLQEEIIPEMMRLRPKINPGASWSDLITELSGDEMNPEWKSDKLSKWLEEYTEMQEEGIDVMHSTFIHLKHFPFFREIGHWFLPFSTEHSALKDGVNTGVGTLDTLLQASFMCDSDKYSLYFSLLQIPESHRKMILHQLDGQINQMNEQQTRELKNRLTKAENIIGLYIQNLYRFYKLYPRHSDFDDIFNEKLDFHHLAMLKPYVSDTETLSQIAEFYLRKGYFEDALTIYNSLIEQGAGDEMLYQKSGYCRQMTGDIQGALRDYLRSEMLNPESQWLIRRIAGCYRTLKQPEEALKFYLRYDQREPDNLSILMNIGHCYLEQKNYHEALKYYFKVDYISPDNGKAQRAVAWCSFLIGKYDQARNYYRKIIDGQQPQAQDFLNAGHTEWAVQNMKGALERYKQSVAAAGDFKAFQELLKEDIPDLIRAGIKPSEMPLLMDQLRYSLG</sequence>
<dbReference type="InterPro" id="IPR019734">
    <property type="entry name" value="TPR_rpt"/>
</dbReference>
<dbReference type="Gene3D" id="1.25.40.10">
    <property type="entry name" value="Tetratricopeptide repeat domain"/>
    <property type="match status" value="1"/>
</dbReference>
<dbReference type="OrthoDB" id="1108959at2"/>
<feature type="repeat" description="TPR" evidence="3">
    <location>
        <begin position="576"/>
        <end position="609"/>
    </location>
</feature>
<dbReference type="RefSeq" id="WP_124750666.1">
    <property type="nucleotide sequence ID" value="NZ_RQYS01000007.1"/>
</dbReference>
<comment type="caution">
    <text evidence="4">The sequence shown here is derived from an EMBL/GenBank/DDBJ whole genome shotgun (WGS) entry which is preliminary data.</text>
</comment>